<evidence type="ECO:0000256" key="4">
    <source>
        <dbReference type="ARBA" id="ARBA00022729"/>
    </source>
</evidence>
<dbReference type="PANTHER" id="PTHR35789">
    <property type="entry name" value="SPORE GERMINATION PROTEIN B3"/>
    <property type="match status" value="1"/>
</dbReference>
<proteinExistence type="inferred from homology"/>
<evidence type="ECO:0000256" key="2">
    <source>
        <dbReference type="ARBA" id="ARBA00007886"/>
    </source>
</evidence>
<comment type="caution">
    <text evidence="10">The sequence shown here is derived from an EMBL/GenBank/DDBJ whole genome shotgun (WGS) entry which is preliminary data.</text>
</comment>
<dbReference type="Proteomes" id="UP000641588">
    <property type="component" value="Unassembled WGS sequence"/>
</dbReference>
<gene>
    <name evidence="10" type="ORF">GC093_24915</name>
</gene>
<evidence type="ECO:0000256" key="3">
    <source>
        <dbReference type="ARBA" id="ARBA00022544"/>
    </source>
</evidence>
<dbReference type="EMBL" id="WHOD01000097">
    <property type="protein sequence ID" value="NOU96432.1"/>
    <property type="molecule type" value="Genomic_DNA"/>
</dbReference>
<dbReference type="Pfam" id="PF05504">
    <property type="entry name" value="Spore_GerAC"/>
    <property type="match status" value="1"/>
</dbReference>
<evidence type="ECO:0000313" key="11">
    <source>
        <dbReference type="Proteomes" id="UP000641588"/>
    </source>
</evidence>
<evidence type="ECO:0000256" key="7">
    <source>
        <dbReference type="ARBA" id="ARBA00023288"/>
    </source>
</evidence>
<accession>A0A972GTH0</accession>
<dbReference type="GO" id="GO:0009847">
    <property type="term" value="P:spore germination"/>
    <property type="evidence" value="ECO:0007669"/>
    <property type="project" value="InterPro"/>
</dbReference>
<protein>
    <submittedName>
        <fullName evidence="10">Ger(X)C family spore germination protein</fullName>
    </submittedName>
</protein>
<dbReference type="PANTHER" id="PTHR35789:SF1">
    <property type="entry name" value="SPORE GERMINATION PROTEIN B3"/>
    <property type="match status" value="1"/>
</dbReference>
<dbReference type="InterPro" id="IPR057336">
    <property type="entry name" value="GerAC_N"/>
</dbReference>
<keyword evidence="3" id="KW-0309">Germination</keyword>
<organism evidence="10 11">
    <name type="scientific">Paenibacillus foliorum</name>
    <dbReference type="NCBI Taxonomy" id="2654974"/>
    <lineage>
        <taxon>Bacteria</taxon>
        <taxon>Bacillati</taxon>
        <taxon>Bacillota</taxon>
        <taxon>Bacilli</taxon>
        <taxon>Bacillales</taxon>
        <taxon>Paenibacillaceae</taxon>
        <taxon>Paenibacillus</taxon>
    </lineage>
</organism>
<keyword evidence="5" id="KW-0472">Membrane</keyword>
<keyword evidence="7" id="KW-0449">Lipoprotein</keyword>
<reference evidence="10" key="1">
    <citation type="submission" date="2019-10" db="EMBL/GenBank/DDBJ databases">
        <title>Description of Paenibacillus glebae sp. nov.</title>
        <authorList>
            <person name="Carlier A."/>
            <person name="Qi S."/>
        </authorList>
    </citation>
    <scope>NUCLEOTIDE SEQUENCE</scope>
    <source>
        <strain evidence="10">LMG 31456</strain>
    </source>
</reference>
<dbReference type="Pfam" id="PF25198">
    <property type="entry name" value="Spore_GerAC_N"/>
    <property type="match status" value="1"/>
</dbReference>
<dbReference type="Gene3D" id="3.30.300.210">
    <property type="entry name" value="Nutrient germinant receptor protein C, domain 3"/>
    <property type="match status" value="1"/>
</dbReference>
<evidence type="ECO:0000256" key="6">
    <source>
        <dbReference type="ARBA" id="ARBA00023139"/>
    </source>
</evidence>
<keyword evidence="4" id="KW-0732">Signal</keyword>
<feature type="domain" description="Spore germination protein N-terminal" evidence="9">
    <location>
        <begin position="61"/>
        <end position="222"/>
    </location>
</feature>
<dbReference type="InterPro" id="IPR046953">
    <property type="entry name" value="Spore_GerAC-like_C"/>
</dbReference>
<evidence type="ECO:0000256" key="5">
    <source>
        <dbReference type="ARBA" id="ARBA00023136"/>
    </source>
</evidence>
<comment type="similarity">
    <text evidence="2">Belongs to the GerABKC lipoprotein family.</text>
</comment>
<name>A0A972GTH0_9BACL</name>
<evidence type="ECO:0000256" key="1">
    <source>
        <dbReference type="ARBA" id="ARBA00004635"/>
    </source>
</evidence>
<dbReference type="InterPro" id="IPR008844">
    <property type="entry name" value="Spore_GerAC-like"/>
</dbReference>
<keyword evidence="11" id="KW-1185">Reference proteome</keyword>
<comment type="subcellular location">
    <subcellularLocation>
        <location evidence="1">Membrane</location>
        <topology evidence="1">Lipid-anchor</topology>
    </subcellularLocation>
</comment>
<sequence length="385" mass="44116">MAAKFRTVPFCHIPLLYDCNSSNCIYPEQIRKEEPSLKLKSFVWLTLICCCTALLSGCWNHKDINKRYLPVVMAVTEGKKEKYRIFLRIPDPMGKKLKVIEAEAQSIAKSFDIMRTKAEVDIDLMHLKLILFSENIAKKGISDIVEYAIRSRDIPPKILVATVMGELEPLMHDQRTSNVGATEYDFFSKQAGWTPSISIVPLWKVFRSINSDMEDVSIPIISKGTDTLFSFHGSAMMLKGRMVEKISSDEMLIYNLFEGRFGGYILEVMSETSVIVVKSSVSNHAEWSPVPKLTSHMKMDVVIREKSEGLSDEDIKKGLVKLISDQFNQLIKKTQTNKVDIFGLGLWFSSQMSEKQRSHWREDWFPKMEHQFTVDVNIRDRGNLK</sequence>
<evidence type="ECO:0000259" key="9">
    <source>
        <dbReference type="Pfam" id="PF25198"/>
    </source>
</evidence>
<dbReference type="AlphaFoldDB" id="A0A972GTH0"/>
<evidence type="ECO:0000313" key="10">
    <source>
        <dbReference type="EMBL" id="NOU96432.1"/>
    </source>
</evidence>
<keyword evidence="6" id="KW-0564">Palmitate</keyword>
<dbReference type="NCBIfam" id="TIGR02887">
    <property type="entry name" value="spore_ger_x_C"/>
    <property type="match status" value="1"/>
</dbReference>
<feature type="domain" description="Spore germination GerAC-like C-terminal" evidence="8">
    <location>
        <begin position="233"/>
        <end position="382"/>
    </location>
</feature>
<dbReference type="GO" id="GO:0016020">
    <property type="term" value="C:membrane"/>
    <property type="evidence" value="ECO:0007669"/>
    <property type="project" value="UniProtKB-SubCell"/>
</dbReference>
<evidence type="ECO:0000259" key="8">
    <source>
        <dbReference type="Pfam" id="PF05504"/>
    </source>
</evidence>
<dbReference type="InterPro" id="IPR038501">
    <property type="entry name" value="Spore_GerAC_C_sf"/>
</dbReference>